<feature type="transmembrane region" description="Helical" evidence="2">
    <location>
        <begin position="33"/>
        <end position="55"/>
    </location>
</feature>
<evidence type="ECO:0000313" key="5">
    <source>
        <dbReference type="Proteomes" id="UP000543556"/>
    </source>
</evidence>
<keyword evidence="2" id="KW-0812">Transmembrane</keyword>
<evidence type="ECO:0000259" key="3">
    <source>
        <dbReference type="Pfam" id="PF13828"/>
    </source>
</evidence>
<proteinExistence type="predicted"/>
<dbReference type="InterPro" id="IPR025241">
    <property type="entry name" value="DUF4190"/>
</dbReference>
<feature type="region of interest" description="Disordered" evidence="1">
    <location>
        <begin position="1"/>
        <end position="23"/>
    </location>
</feature>
<sequence>MSQQPLSNAPGDEYFSPGHGGLGAPQRPPMSKIAVWGFVIACVSLFVFGFIGLVGMFLGGRGLRAIRTGRARGRGLAIAGIAIGAASFIFYLVSMFISNN</sequence>
<protein>
    <submittedName>
        <fullName evidence="4">DUF4190 domain-containing protein</fullName>
    </submittedName>
</protein>
<evidence type="ECO:0000313" key="4">
    <source>
        <dbReference type="EMBL" id="NVM95992.1"/>
    </source>
</evidence>
<feature type="domain" description="DUF4190" evidence="3">
    <location>
        <begin position="34"/>
        <end position="93"/>
    </location>
</feature>
<keyword evidence="2" id="KW-0472">Membrane</keyword>
<dbReference type="Proteomes" id="UP000543556">
    <property type="component" value="Unassembled WGS sequence"/>
</dbReference>
<organism evidence="4 5">
    <name type="scientific">Arthrobacter wenxiniae</name>
    <dbReference type="NCBI Taxonomy" id="2713570"/>
    <lineage>
        <taxon>Bacteria</taxon>
        <taxon>Bacillati</taxon>
        <taxon>Actinomycetota</taxon>
        <taxon>Actinomycetes</taxon>
        <taxon>Micrococcales</taxon>
        <taxon>Micrococcaceae</taxon>
        <taxon>Arthrobacter</taxon>
    </lineage>
</organism>
<comment type="caution">
    <text evidence="4">The sequence shown here is derived from an EMBL/GenBank/DDBJ whole genome shotgun (WGS) entry which is preliminary data.</text>
</comment>
<evidence type="ECO:0000256" key="1">
    <source>
        <dbReference type="SAM" id="MobiDB-lite"/>
    </source>
</evidence>
<feature type="transmembrane region" description="Helical" evidence="2">
    <location>
        <begin position="76"/>
        <end position="97"/>
    </location>
</feature>
<dbReference type="EMBL" id="JAAMFM010000023">
    <property type="protein sequence ID" value="NVM95992.1"/>
    <property type="molecule type" value="Genomic_DNA"/>
</dbReference>
<evidence type="ECO:0000256" key="2">
    <source>
        <dbReference type="SAM" id="Phobius"/>
    </source>
</evidence>
<accession>A0A7Y7LZH2</accession>
<gene>
    <name evidence="4" type="ORF">G6034_13985</name>
</gene>
<dbReference type="Pfam" id="PF13828">
    <property type="entry name" value="DUF4190"/>
    <property type="match status" value="1"/>
</dbReference>
<reference evidence="4 5" key="1">
    <citation type="submission" date="2020-02" db="EMBL/GenBank/DDBJ databases">
        <title>Genome sequence of strain AETb3-4.</title>
        <authorList>
            <person name="Gao J."/>
            <person name="Zhang X."/>
        </authorList>
    </citation>
    <scope>NUCLEOTIDE SEQUENCE [LARGE SCALE GENOMIC DNA]</scope>
    <source>
        <strain evidence="4 5">AETb3-4</strain>
    </source>
</reference>
<dbReference type="RefSeq" id="WP_176635716.1">
    <property type="nucleotide sequence ID" value="NZ_JAAMFM010000023.1"/>
</dbReference>
<keyword evidence="2" id="KW-1133">Transmembrane helix</keyword>
<dbReference type="AlphaFoldDB" id="A0A7Y7LZH2"/>
<name>A0A7Y7LZH2_9MICC</name>
<keyword evidence="5" id="KW-1185">Reference proteome</keyword>